<dbReference type="KEGG" id="psor:RSJ16_02795"/>
<reference evidence="4" key="1">
    <citation type="submission" date="2015-01" db="EMBL/GenBank/DDBJ databases">
        <authorList>
            <person name="Aslett A.Martin."/>
            <person name="De Silva Nishadi"/>
        </authorList>
    </citation>
    <scope>NUCLEOTIDE SEQUENCE [LARGE SCALE GENOMIC DNA]</scope>
    <source>
        <strain evidence="4">UMC4404</strain>
    </source>
</reference>
<reference evidence="2" key="2">
    <citation type="submission" date="2015-01" db="EMBL/GenBank/DDBJ databases">
        <authorList>
            <person name="Aslett M.A."/>
            <person name="De Silva N."/>
        </authorList>
    </citation>
    <scope>NUCLEOTIDE SEQUENCE</scope>
    <source>
        <strain evidence="1 3">ATCC9714</strain>
        <strain evidence="2">UMC4404</strain>
    </source>
</reference>
<protein>
    <submittedName>
        <fullName evidence="2">Uncharacterized protein</fullName>
    </submittedName>
</protein>
<name>A0A9P1L1W9_PARSO</name>
<gene>
    <name evidence="1" type="ORF">ATCC9714_03851</name>
    <name evidence="2" type="ORF">UMC4404_00001</name>
</gene>
<dbReference type="AlphaFoldDB" id="A0A9P1L1W9"/>
<proteinExistence type="predicted"/>
<dbReference type="Proteomes" id="UP000049685">
    <property type="component" value="Unassembled WGS sequence"/>
</dbReference>
<evidence type="ECO:0000313" key="1">
    <source>
        <dbReference type="EMBL" id="CEJ72497.1"/>
    </source>
</evidence>
<dbReference type="RefSeq" id="WP_021125120.1">
    <property type="nucleotide sequence ID" value="NZ_CDLJ01000002.1"/>
</dbReference>
<evidence type="ECO:0000313" key="2">
    <source>
        <dbReference type="EMBL" id="CEO32020.1"/>
    </source>
</evidence>
<keyword evidence="3" id="KW-1185">Reference proteome</keyword>
<accession>A0A9P1L1W9</accession>
<dbReference type="EMBL" id="CDNY01000003">
    <property type="protein sequence ID" value="CEO32020.1"/>
    <property type="molecule type" value="Genomic_DNA"/>
</dbReference>
<evidence type="ECO:0000313" key="3">
    <source>
        <dbReference type="Proteomes" id="UP000032811"/>
    </source>
</evidence>
<sequence>MYRVNLRYKDFESLDKNVLFDCEDFNINRDIYEFKNIVIDQCILKDLEIKNEDITFIKIM</sequence>
<dbReference type="GeneID" id="97536258"/>
<organism evidence="2 4">
    <name type="scientific">Paraclostridium sordellii</name>
    <name type="common">Clostridium sordellii</name>
    <dbReference type="NCBI Taxonomy" id="1505"/>
    <lineage>
        <taxon>Bacteria</taxon>
        <taxon>Bacillati</taxon>
        <taxon>Bacillota</taxon>
        <taxon>Clostridia</taxon>
        <taxon>Peptostreptococcales</taxon>
        <taxon>Peptostreptococcaceae</taxon>
        <taxon>Paraclostridium</taxon>
    </lineage>
</organism>
<evidence type="ECO:0000313" key="4">
    <source>
        <dbReference type="Proteomes" id="UP000049685"/>
    </source>
</evidence>
<dbReference type="Proteomes" id="UP000032811">
    <property type="component" value="Chromosome 1"/>
</dbReference>
<dbReference type="EMBL" id="LN679998">
    <property type="protein sequence ID" value="CEJ72497.1"/>
    <property type="molecule type" value="Genomic_DNA"/>
</dbReference>